<dbReference type="EMBL" id="CP000245">
    <property type="protein sequence ID" value="AEG94090.1"/>
    <property type="molecule type" value="Genomic_DNA"/>
</dbReference>
<evidence type="ECO:0000313" key="1">
    <source>
        <dbReference type="EMBL" id="AEG94090.1"/>
    </source>
</evidence>
<gene>
    <name evidence="1" type="ordered locus">Rta_29860</name>
</gene>
<reference evidence="1 2" key="2">
    <citation type="journal article" date="2011" name="PLoS ONE">
        <title>The Cyst-Dividing Bacterium Ramlibacter tataouinensis TTB310 Genome Reveals a Well-Stocked Toolbox for Adaptation to a Desert Environment.</title>
        <authorList>
            <person name="De Luca G."/>
            <person name="Barakat M."/>
            <person name="Ortet P."/>
            <person name="Fochesato S."/>
            <person name="Jourlin-Castelli C."/>
            <person name="Ansaldi M."/>
            <person name="Py B."/>
            <person name="Fichant G."/>
            <person name="Coutinho P.M."/>
            <person name="Voulhoux R."/>
            <person name="Bastien O."/>
            <person name="Marechal E."/>
            <person name="Henrissat B."/>
            <person name="Quentin Y."/>
            <person name="Noirot P."/>
            <person name="Filloux A."/>
            <person name="Mejean V."/>
            <person name="Dubow M.S."/>
            <person name="Barras F."/>
            <person name="Barbe V."/>
            <person name="Weissenbach J."/>
            <person name="Mihalcescu I."/>
            <person name="Vermeglio A."/>
            <person name="Achouak W."/>
            <person name="Heulin T."/>
        </authorList>
    </citation>
    <scope>NUCLEOTIDE SEQUENCE [LARGE SCALE GENOMIC DNA]</scope>
    <source>
        <strain evidence="2">ATCC BAA-407 / DSM 14655 / LMG 21543 / TTB310</strain>
    </source>
</reference>
<proteinExistence type="predicted"/>
<dbReference type="HOGENOM" id="CLU_1823768_0_0_4"/>
<dbReference type="Pfam" id="PF09487">
    <property type="entry name" value="HrpB2"/>
    <property type="match status" value="1"/>
</dbReference>
<evidence type="ECO:0000313" key="2">
    <source>
        <dbReference type="Proteomes" id="UP000008385"/>
    </source>
</evidence>
<dbReference type="KEGG" id="rta:Rta_29860"/>
<accession>F5XVY7</accession>
<organism evidence="1 2">
    <name type="scientific">Ramlibacter tataouinensis (strain ATCC BAA-407 / DSM 14655 / LMG 21543 / TTB310)</name>
    <dbReference type="NCBI Taxonomy" id="365046"/>
    <lineage>
        <taxon>Bacteria</taxon>
        <taxon>Pseudomonadati</taxon>
        <taxon>Pseudomonadota</taxon>
        <taxon>Betaproteobacteria</taxon>
        <taxon>Burkholderiales</taxon>
        <taxon>Comamonadaceae</taxon>
        <taxon>Ramlibacter</taxon>
    </lineage>
</organism>
<name>F5XVY7_RAMTT</name>
<reference evidence="2" key="1">
    <citation type="submission" date="2006-01" db="EMBL/GenBank/DDBJ databases">
        <title>Genome of the cyst-dividing bacterium Ramlibacter tataouinensis.</title>
        <authorList>
            <person name="Barakat M."/>
            <person name="Ortet P."/>
            <person name="De Luca G."/>
            <person name="Jourlin-Castelli C."/>
            <person name="Ansaldi M."/>
            <person name="Py B."/>
            <person name="Fichant G."/>
            <person name="Coutinho P."/>
            <person name="Voulhoux R."/>
            <person name="Bastien O."/>
            <person name="Roy S."/>
            <person name="Marechal E."/>
            <person name="Henrissat B."/>
            <person name="Quentin Y."/>
            <person name="Noirot P."/>
            <person name="Filloux A."/>
            <person name="Mejean V."/>
            <person name="DuBow M."/>
            <person name="Barras F."/>
            <person name="Heulin T."/>
        </authorList>
    </citation>
    <scope>NUCLEOTIDE SEQUENCE [LARGE SCALE GENOMIC DNA]</scope>
    <source>
        <strain evidence="2">ATCC BAA-407 / DSM 14655 / LMG 21543 / TTB310</strain>
    </source>
</reference>
<sequence length="141" mass="14880">MSSVDPIAALAAASPTAPVSPSVQAVQLAAQAGNGPNPSMEELTQRFKALMDAPHPVERPPSGPQDSMLTHMLANGEEFLRQTHEKVAELRAQSPYMTPAEFISASIEVSEAASIGHFRLQAATSIASGTNKSMQSLLKNQ</sequence>
<dbReference type="STRING" id="365046.Rta_29860"/>
<evidence type="ECO:0008006" key="3">
    <source>
        <dbReference type="Google" id="ProtNLM"/>
    </source>
</evidence>
<protein>
    <recommendedName>
        <fullName evidence="3">Type III secretion protein HrpB2</fullName>
    </recommendedName>
</protein>
<dbReference type="InterPro" id="IPR013391">
    <property type="entry name" value="T3SS_HrpB2"/>
</dbReference>
<dbReference type="Proteomes" id="UP000008385">
    <property type="component" value="Chromosome"/>
</dbReference>
<dbReference type="AlphaFoldDB" id="F5XVY7"/>
<keyword evidence="2" id="KW-1185">Reference proteome</keyword>
<dbReference type="RefSeq" id="WP_013902321.1">
    <property type="nucleotide sequence ID" value="NC_015677.1"/>
</dbReference>
<dbReference type="OrthoDB" id="9155208at2"/>